<evidence type="ECO:0000256" key="5">
    <source>
        <dbReference type="ARBA" id="ARBA00023136"/>
    </source>
</evidence>
<evidence type="ECO:0000256" key="3">
    <source>
        <dbReference type="ARBA" id="ARBA00022692"/>
    </source>
</evidence>
<protein>
    <recommendedName>
        <fullName evidence="7">Trimeric autotransporter adhesin YadA-like C-terminal membrane anchor domain-containing protein</fullName>
    </recommendedName>
</protein>
<organism evidence="8 9">
    <name type="scientific">Proteus phage PM2</name>
    <dbReference type="NCBI Taxonomy" id="2025809"/>
    <lineage>
        <taxon>Viruses</taxon>
        <taxon>Duplodnaviria</taxon>
        <taxon>Heunggongvirae</taxon>
        <taxon>Uroviricota</taxon>
        <taxon>Caudoviricetes</taxon>
        <taxon>Pantevenvirales</taxon>
        <taxon>Straboviridae</taxon>
        <taxon>Bragavirus</taxon>
        <taxon>Bragavirus pm2</taxon>
    </lineage>
</organism>
<sequence>MKITLVVATLTALLSINAMASSDNNWISPTPDHTFHEGTVNESWNMYNKDIDNKMDKMKAGFASSAAMNNIPLDFSKTITIGLGVGGYKSGSAVAVGFGASPENSNVSFKMSGAFDSESNTTVGTGLAFSW</sequence>
<dbReference type="InterPro" id="IPR045584">
    <property type="entry name" value="Pilin-like"/>
</dbReference>
<dbReference type="Pfam" id="PF03895">
    <property type="entry name" value="YadA_anchor"/>
    <property type="match status" value="1"/>
</dbReference>
<evidence type="ECO:0000256" key="2">
    <source>
        <dbReference type="ARBA" id="ARBA00022452"/>
    </source>
</evidence>
<dbReference type="EMBL" id="MF001355">
    <property type="protein sequence ID" value="ASZ76374.1"/>
    <property type="molecule type" value="Genomic_DNA"/>
</dbReference>
<comment type="subcellular location">
    <subcellularLocation>
        <location evidence="1">Cell outer membrane</location>
    </subcellularLocation>
</comment>
<dbReference type="KEGG" id="vg:65109527"/>
<evidence type="ECO:0000256" key="6">
    <source>
        <dbReference type="ARBA" id="ARBA00023237"/>
    </source>
</evidence>
<keyword evidence="2" id="KW-1134">Transmembrane beta strand</keyword>
<reference evidence="8 9" key="1">
    <citation type="submission" date="2017-04" db="EMBL/GenBank/DDBJ databases">
        <title>Complete Genome Sequence of Lytic Bacteriophage PM2 Infecting Proteus mirabilis Isolates.</title>
        <authorList>
            <person name="Kim D."/>
            <person name="Kim Y.J."/>
            <person name="Han B.K."/>
            <person name="Kim H."/>
        </authorList>
    </citation>
    <scope>NUCLEOTIDE SEQUENCE [LARGE SCALE GENOMIC DNA]</scope>
</reference>
<evidence type="ECO:0000256" key="1">
    <source>
        <dbReference type="ARBA" id="ARBA00004442"/>
    </source>
</evidence>
<evidence type="ECO:0000256" key="4">
    <source>
        <dbReference type="ARBA" id="ARBA00022729"/>
    </source>
</evidence>
<keyword evidence="6" id="KW-0998">Cell outer membrane</keyword>
<dbReference type="Gene3D" id="3.30.1300.30">
    <property type="entry name" value="GSPII I/J protein-like"/>
    <property type="match status" value="1"/>
</dbReference>
<keyword evidence="3" id="KW-0812">Transmembrane</keyword>
<proteinExistence type="predicted"/>
<keyword evidence="9" id="KW-1185">Reference proteome</keyword>
<dbReference type="RefSeq" id="YP_010091982.1">
    <property type="nucleotide sequence ID" value="NC_055727.1"/>
</dbReference>
<dbReference type="Proteomes" id="UP000257595">
    <property type="component" value="Segment"/>
</dbReference>
<dbReference type="GeneID" id="65109527"/>
<keyword evidence="5" id="KW-0472">Membrane</keyword>
<evidence type="ECO:0000313" key="8">
    <source>
        <dbReference type="EMBL" id="ASZ76374.1"/>
    </source>
</evidence>
<accession>A0A249XWN1</accession>
<dbReference type="SUPFAM" id="SSF54523">
    <property type="entry name" value="Pili subunits"/>
    <property type="match status" value="1"/>
</dbReference>
<name>A0A249XWN1_9CAUD</name>
<evidence type="ECO:0000313" key="9">
    <source>
        <dbReference type="Proteomes" id="UP000257595"/>
    </source>
</evidence>
<dbReference type="InterPro" id="IPR005594">
    <property type="entry name" value="YadA_C"/>
</dbReference>
<evidence type="ECO:0000259" key="7">
    <source>
        <dbReference type="Pfam" id="PF03895"/>
    </source>
</evidence>
<keyword evidence="4" id="KW-0732">Signal</keyword>
<feature type="domain" description="Trimeric autotransporter adhesin YadA-like C-terminal membrane anchor" evidence="7">
    <location>
        <begin position="77"/>
        <end position="131"/>
    </location>
</feature>